<evidence type="ECO:0008006" key="3">
    <source>
        <dbReference type="Google" id="ProtNLM"/>
    </source>
</evidence>
<keyword evidence="2" id="KW-1185">Reference proteome</keyword>
<dbReference type="RefSeq" id="WP_182836682.1">
    <property type="nucleotide sequence ID" value="NZ_BAAABQ010000007.1"/>
</dbReference>
<protein>
    <recommendedName>
        <fullName evidence="3">XRE family transcriptional regulator</fullName>
    </recommendedName>
</protein>
<name>A0ABR6BBP2_9PSEU</name>
<evidence type="ECO:0000313" key="2">
    <source>
        <dbReference type="Proteomes" id="UP000517916"/>
    </source>
</evidence>
<gene>
    <name evidence="1" type="ORF">BC739_001485</name>
</gene>
<evidence type="ECO:0000313" key="1">
    <source>
        <dbReference type="EMBL" id="MBA8924288.1"/>
    </source>
</evidence>
<sequence length="331" mass="36396">MTITDTLLNQLVTPCEDTMRLAAPFGSAPPLPHRELHEALQRGPFHRALSLAIDASGLSLQRLQHRLATTGTQLSKSTLSYWRTGRSRPERASSLRALAVLESALGLASGALSALLDTPRPPRRQPRARRPKSLWANAPAAVSLLAEVGMRTEERLFRLSLHETVQVGVDGVQHGVHVREVVRATHGPVDLAYALLYGQPGGDPPELVMTRHCSPVEVRSLPEQCLTVCELALDRVIAQGETAIIEYQFAFRDTAQDLRYERRFSYPVHEHLLEVQFDPGAVPAACSSYRRDALDSAERDLRPLTASPSGSVHLAQAPVPAGVYGICWHWD</sequence>
<organism evidence="1 2">
    <name type="scientific">Kutzneria viridogrisea</name>
    <dbReference type="NCBI Taxonomy" id="47990"/>
    <lineage>
        <taxon>Bacteria</taxon>
        <taxon>Bacillati</taxon>
        <taxon>Actinomycetota</taxon>
        <taxon>Actinomycetes</taxon>
        <taxon>Pseudonocardiales</taxon>
        <taxon>Pseudonocardiaceae</taxon>
        <taxon>Kutzneria</taxon>
    </lineage>
</organism>
<proteinExistence type="predicted"/>
<comment type="caution">
    <text evidence="1">The sequence shown here is derived from an EMBL/GenBank/DDBJ whole genome shotgun (WGS) entry which is preliminary data.</text>
</comment>
<reference evidence="1 2" key="1">
    <citation type="submission" date="2020-08" db="EMBL/GenBank/DDBJ databases">
        <title>Genomic Encyclopedia of Archaeal and Bacterial Type Strains, Phase II (KMG-II): from individual species to whole genera.</title>
        <authorList>
            <person name="Goeker M."/>
        </authorList>
    </citation>
    <scope>NUCLEOTIDE SEQUENCE [LARGE SCALE GENOMIC DNA]</scope>
    <source>
        <strain evidence="1 2">DSM 43850</strain>
    </source>
</reference>
<accession>A0ABR6BBP2</accession>
<dbReference type="Proteomes" id="UP000517916">
    <property type="component" value="Unassembled WGS sequence"/>
</dbReference>
<dbReference type="EMBL" id="JACJID010000001">
    <property type="protein sequence ID" value="MBA8924288.1"/>
    <property type="molecule type" value="Genomic_DNA"/>
</dbReference>